<proteinExistence type="predicted"/>
<evidence type="ECO:0000313" key="3">
    <source>
        <dbReference type="Proteomes" id="UP000001628"/>
    </source>
</evidence>
<keyword evidence="3" id="KW-1185">Reference proteome</keyword>
<dbReference type="KEGG" id="pbn:PADG_07208"/>
<dbReference type="eggNOG" id="ENOG502SZT9">
    <property type="taxonomic scope" value="Eukaryota"/>
</dbReference>
<evidence type="ECO:0008006" key="4">
    <source>
        <dbReference type="Google" id="ProtNLM"/>
    </source>
</evidence>
<organism evidence="2 3">
    <name type="scientific">Paracoccidioides brasiliensis (strain Pb18)</name>
    <dbReference type="NCBI Taxonomy" id="502780"/>
    <lineage>
        <taxon>Eukaryota</taxon>
        <taxon>Fungi</taxon>
        <taxon>Dikarya</taxon>
        <taxon>Ascomycota</taxon>
        <taxon>Pezizomycotina</taxon>
        <taxon>Eurotiomycetes</taxon>
        <taxon>Eurotiomycetidae</taxon>
        <taxon>Onygenales</taxon>
        <taxon>Ajellomycetaceae</taxon>
        <taxon>Paracoccidioides</taxon>
    </lineage>
</organism>
<dbReference type="EMBL" id="KN275966">
    <property type="protein sequence ID" value="EEH42388.2"/>
    <property type="molecule type" value="Genomic_DNA"/>
</dbReference>
<protein>
    <recommendedName>
        <fullName evidence="4">Myb-like domain-containing protein</fullName>
    </recommendedName>
</protein>
<dbReference type="Proteomes" id="UP000001628">
    <property type="component" value="Unassembled WGS sequence"/>
</dbReference>
<dbReference type="GeneID" id="22585749"/>
<dbReference type="VEuPathDB" id="FungiDB:PADG_07208"/>
<feature type="compositionally biased region" description="Polar residues" evidence="1">
    <location>
        <begin position="40"/>
        <end position="53"/>
    </location>
</feature>
<accession>C1GIX2</accession>
<dbReference type="HOGENOM" id="CLU_089680_0_0_1"/>
<name>C1GIX2_PARBD</name>
<sequence>MSQPTGLNKVEDDDEMMKYVNLSGDETNGDALKNVKQENVDQCTEVSNRNNGAKTKVIGKTTTTPRKRGRKPVAEKNTGGENLNNDVDESPTKRQRVPAKAGRGGAGEKVKAGSRPMPTSLETASPEDKMLLRMKDEENKSWADIRQAWEEMTCEKVGNSSLSGRYSRIKANFVVFKKEDEERLLRYKKEIEEKFEADKWRSVAEAIESNGGEKYPPTAVQKKFKELSKKMSNMAIRKENDVEDS</sequence>
<feature type="region of interest" description="Disordered" evidence="1">
    <location>
        <begin position="40"/>
        <end position="129"/>
    </location>
</feature>
<gene>
    <name evidence="2" type="ORF">PADG_07208</name>
</gene>
<dbReference type="OMA" id="FEQEKWH"/>
<evidence type="ECO:0000256" key="1">
    <source>
        <dbReference type="SAM" id="MobiDB-lite"/>
    </source>
</evidence>
<reference evidence="2 3" key="1">
    <citation type="journal article" date="2011" name="PLoS Genet.">
        <title>Comparative genomic analysis of human fungal pathogens causing paracoccidioidomycosis.</title>
        <authorList>
            <person name="Desjardins C.A."/>
            <person name="Champion M.D."/>
            <person name="Holder J.W."/>
            <person name="Muszewska A."/>
            <person name="Goldberg J."/>
            <person name="Bailao A.M."/>
            <person name="Brigido M.M."/>
            <person name="Ferreira M.E."/>
            <person name="Garcia A.M."/>
            <person name="Grynberg M."/>
            <person name="Gujja S."/>
            <person name="Heiman D.I."/>
            <person name="Henn M.R."/>
            <person name="Kodira C.D."/>
            <person name="Leon-Narvaez H."/>
            <person name="Longo L.V."/>
            <person name="Ma L.J."/>
            <person name="Malavazi I."/>
            <person name="Matsuo A.L."/>
            <person name="Morais F.V."/>
            <person name="Pereira M."/>
            <person name="Rodriguez-Brito S."/>
            <person name="Sakthikumar S."/>
            <person name="Salem-Izacc S.M."/>
            <person name="Sykes S.M."/>
            <person name="Teixeira M.M."/>
            <person name="Vallejo M.C."/>
            <person name="Walter M.E."/>
            <person name="Yandava C."/>
            <person name="Young S."/>
            <person name="Zeng Q."/>
            <person name="Zucker J."/>
            <person name="Felipe M.S."/>
            <person name="Goldman G.H."/>
            <person name="Haas B.J."/>
            <person name="McEwen J.G."/>
            <person name="Nino-Vega G."/>
            <person name="Puccia R."/>
            <person name="San-Blas G."/>
            <person name="Soares C.M."/>
            <person name="Birren B.W."/>
            <person name="Cuomo C.A."/>
        </authorList>
    </citation>
    <scope>NUCLEOTIDE SEQUENCE [LARGE SCALE GENOMIC DNA]</scope>
    <source>
        <strain evidence="2 3">Pb18</strain>
    </source>
</reference>
<evidence type="ECO:0000313" key="2">
    <source>
        <dbReference type="EMBL" id="EEH42388.2"/>
    </source>
</evidence>
<dbReference type="OrthoDB" id="4187552at2759"/>
<dbReference type="AlphaFoldDB" id="C1GIX2"/>
<dbReference type="InParanoid" id="C1GIX2"/>
<dbReference type="RefSeq" id="XP_010762461.1">
    <property type="nucleotide sequence ID" value="XM_010764159.1"/>
</dbReference>